<accession>A0A1M5TN77</accession>
<dbReference type="Proteomes" id="UP000243255">
    <property type="component" value="Unassembled WGS sequence"/>
</dbReference>
<organism evidence="7 8">
    <name type="scientific">Asaccharospora irregularis DSM 2635</name>
    <dbReference type="NCBI Taxonomy" id="1121321"/>
    <lineage>
        <taxon>Bacteria</taxon>
        <taxon>Bacillati</taxon>
        <taxon>Bacillota</taxon>
        <taxon>Clostridia</taxon>
        <taxon>Peptostreptococcales</taxon>
        <taxon>Peptostreptococcaceae</taxon>
        <taxon>Asaccharospora</taxon>
    </lineage>
</organism>
<dbReference type="InterPro" id="IPR004447">
    <property type="entry name" value="Peptidase_S41A"/>
</dbReference>
<dbReference type="EMBL" id="FQWX01000067">
    <property type="protein sequence ID" value="SHH52111.1"/>
    <property type="molecule type" value="Genomic_DNA"/>
</dbReference>
<dbReference type="InterPro" id="IPR036034">
    <property type="entry name" value="PDZ_sf"/>
</dbReference>
<reference evidence="8" key="1">
    <citation type="submission" date="2016-11" db="EMBL/GenBank/DDBJ databases">
        <authorList>
            <person name="Varghese N."/>
            <person name="Submissions S."/>
        </authorList>
    </citation>
    <scope>NUCLEOTIDE SEQUENCE [LARGE SCALE GENOMIC DNA]</scope>
    <source>
        <strain evidence="8">DSM 2635</strain>
    </source>
</reference>
<dbReference type="Gene3D" id="3.30.750.44">
    <property type="match status" value="1"/>
</dbReference>
<dbReference type="InterPro" id="IPR001478">
    <property type="entry name" value="PDZ"/>
</dbReference>
<sequence>MSKKKAIIGAVLLVVVTTLVTSTMQIALGNKVIISRDVYEGYKKYNKLLALEGEIKNSFYKDTSDENLTNGAIKGLFMGLDDVYSQYYTKKEFDSLKEQTSGSYVGIGIYISADPKDEYITVISPIQGSPAEKSGIKSGDKIIKVEGKTVTSKDLDKAVGMMKGEANKKGTTVELTIKREDKEMTMDVKREEIVADTVDGKMIDDEVGYMQITTFSENTYDEFKETLSKLKEKNLKGLVIDLRDNGGGLLDICKDIADELIGEGTIVYTKDNKGNTEYLKSNKEKLGIPIAVLTNEGSASASEILTAAIIDNKEGISVGTTTFGKGLVQSVRGLKDGTGYKLTTAQYFTPNGDYINGKGIKPTIEEKDEKKQLQTAVDWIKEQIK</sequence>
<dbReference type="Pfam" id="PF13180">
    <property type="entry name" value="PDZ_2"/>
    <property type="match status" value="1"/>
</dbReference>
<proteinExistence type="inferred from homology"/>
<dbReference type="Gene3D" id="2.30.42.10">
    <property type="match status" value="1"/>
</dbReference>
<dbReference type="GO" id="GO:0007165">
    <property type="term" value="P:signal transduction"/>
    <property type="evidence" value="ECO:0007669"/>
    <property type="project" value="TreeGrafter"/>
</dbReference>
<dbReference type="Gene3D" id="3.90.226.10">
    <property type="entry name" value="2-enoyl-CoA Hydratase, Chain A, domain 1"/>
    <property type="match status" value="1"/>
</dbReference>
<evidence type="ECO:0000313" key="8">
    <source>
        <dbReference type="Proteomes" id="UP000243255"/>
    </source>
</evidence>
<keyword evidence="2 5" id="KW-0645">Protease</keyword>
<dbReference type="NCBIfam" id="TIGR00225">
    <property type="entry name" value="prc"/>
    <property type="match status" value="1"/>
</dbReference>
<dbReference type="STRING" id="1121321.SAMN04488530_1672"/>
<dbReference type="AlphaFoldDB" id="A0A1M5TN77"/>
<dbReference type="RefSeq" id="WP_084120413.1">
    <property type="nucleotide sequence ID" value="NZ_BAABCH010000013.1"/>
</dbReference>
<evidence type="ECO:0000259" key="6">
    <source>
        <dbReference type="PROSITE" id="PS50106"/>
    </source>
</evidence>
<dbReference type="SMART" id="SM00228">
    <property type="entry name" value="PDZ"/>
    <property type="match status" value="1"/>
</dbReference>
<evidence type="ECO:0000256" key="5">
    <source>
        <dbReference type="RuleBase" id="RU004404"/>
    </source>
</evidence>
<dbReference type="SMART" id="SM00245">
    <property type="entry name" value="TSPc"/>
    <property type="match status" value="1"/>
</dbReference>
<evidence type="ECO:0000256" key="3">
    <source>
        <dbReference type="ARBA" id="ARBA00022801"/>
    </source>
</evidence>
<dbReference type="PANTHER" id="PTHR32060:SF30">
    <property type="entry name" value="CARBOXY-TERMINAL PROCESSING PROTEASE CTPA"/>
    <property type="match status" value="1"/>
</dbReference>
<dbReference type="OrthoDB" id="9812068at2"/>
<dbReference type="GO" id="GO:0030288">
    <property type="term" value="C:outer membrane-bounded periplasmic space"/>
    <property type="evidence" value="ECO:0007669"/>
    <property type="project" value="TreeGrafter"/>
</dbReference>
<dbReference type="InterPro" id="IPR005151">
    <property type="entry name" value="Tail-specific_protease"/>
</dbReference>
<keyword evidence="8" id="KW-1185">Reference proteome</keyword>
<evidence type="ECO:0000256" key="4">
    <source>
        <dbReference type="ARBA" id="ARBA00022825"/>
    </source>
</evidence>
<dbReference type="GO" id="GO:0004175">
    <property type="term" value="F:endopeptidase activity"/>
    <property type="evidence" value="ECO:0007669"/>
    <property type="project" value="TreeGrafter"/>
</dbReference>
<dbReference type="InterPro" id="IPR055210">
    <property type="entry name" value="CtpA/B_N"/>
</dbReference>
<dbReference type="Pfam" id="PF22694">
    <property type="entry name" value="CtpB_N-like"/>
    <property type="match status" value="1"/>
</dbReference>
<evidence type="ECO:0000256" key="1">
    <source>
        <dbReference type="ARBA" id="ARBA00009179"/>
    </source>
</evidence>
<name>A0A1M5TN77_9FIRM</name>
<dbReference type="Pfam" id="PF03572">
    <property type="entry name" value="Peptidase_S41"/>
    <property type="match status" value="1"/>
</dbReference>
<dbReference type="SUPFAM" id="SSF52096">
    <property type="entry name" value="ClpP/crotonase"/>
    <property type="match status" value="1"/>
</dbReference>
<dbReference type="SUPFAM" id="SSF50156">
    <property type="entry name" value="PDZ domain-like"/>
    <property type="match status" value="1"/>
</dbReference>
<evidence type="ECO:0000313" key="7">
    <source>
        <dbReference type="EMBL" id="SHH52111.1"/>
    </source>
</evidence>
<dbReference type="PANTHER" id="PTHR32060">
    <property type="entry name" value="TAIL-SPECIFIC PROTEASE"/>
    <property type="match status" value="1"/>
</dbReference>
<dbReference type="PROSITE" id="PS50106">
    <property type="entry name" value="PDZ"/>
    <property type="match status" value="1"/>
</dbReference>
<feature type="domain" description="PDZ" evidence="6">
    <location>
        <begin position="93"/>
        <end position="163"/>
    </location>
</feature>
<keyword evidence="3 5" id="KW-0378">Hydrolase</keyword>
<dbReference type="CDD" id="cd06782">
    <property type="entry name" value="cpPDZ_CPP-like"/>
    <property type="match status" value="1"/>
</dbReference>
<gene>
    <name evidence="7" type="ORF">SAMN04488530_1672</name>
</gene>
<dbReference type="InterPro" id="IPR029045">
    <property type="entry name" value="ClpP/crotonase-like_dom_sf"/>
</dbReference>
<dbReference type="GO" id="GO:0008236">
    <property type="term" value="F:serine-type peptidase activity"/>
    <property type="evidence" value="ECO:0007669"/>
    <property type="project" value="UniProtKB-KW"/>
</dbReference>
<keyword evidence="4 5" id="KW-0720">Serine protease</keyword>
<evidence type="ECO:0000256" key="2">
    <source>
        <dbReference type="ARBA" id="ARBA00022670"/>
    </source>
</evidence>
<dbReference type="GO" id="GO:0006508">
    <property type="term" value="P:proteolysis"/>
    <property type="evidence" value="ECO:0007669"/>
    <property type="project" value="UniProtKB-KW"/>
</dbReference>
<comment type="similarity">
    <text evidence="1 5">Belongs to the peptidase S41A family.</text>
</comment>
<protein>
    <submittedName>
        <fullName evidence="7">Carboxyl-terminal processing protease</fullName>
    </submittedName>
</protein>
<dbReference type="CDD" id="cd07560">
    <property type="entry name" value="Peptidase_S41_CPP"/>
    <property type="match status" value="1"/>
</dbReference>